<dbReference type="RefSeq" id="WP_102353100.1">
    <property type="nucleotide sequence ID" value="NZ_JBEEAY010000001.1"/>
</dbReference>
<evidence type="ECO:0000313" key="2">
    <source>
        <dbReference type="EMBL" id="NOH36466.1"/>
    </source>
</evidence>
<evidence type="ECO:0000256" key="1">
    <source>
        <dbReference type="SAM" id="MobiDB-lite"/>
    </source>
</evidence>
<gene>
    <name evidence="2" type="ORF">F0245_24575</name>
</gene>
<name>A0A7Y3YTK4_9VIBR</name>
<proteinExistence type="predicted"/>
<organism evidence="2 3">
    <name type="scientific">Vibrio chagasii</name>
    <dbReference type="NCBI Taxonomy" id="170679"/>
    <lineage>
        <taxon>Bacteria</taxon>
        <taxon>Pseudomonadati</taxon>
        <taxon>Pseudomonadota</taxon>
        <taxon>Gammaproteobacteria</taxon>
        <taxon>Vibrionales</taxon>
        <taxon>Vibrionaceae</taxon>
        <taxon>Vibrio</taxon>
    </lineage>
</organism>
<sequence length="170" mass="19534">MSTDSLNLLTHHHQLENAVLMNESIPREVKNLLAGIATFFNVHNQCAFPNRQQLSKRTGYCPNHITTLIKKAKELGLLISTPQFIQIDGESAPRQIANKYEFVLEKFGLFYSKAQAMLNRNLRKQKKENQTQQANINSRVEHVEQLLRESHTTSSPGSYQPEWEDYSPPE</sequence>
<evidence type="ECO:0000313" key="3">
    <source>
        <dbReference type="Proteomes" id="UP000525336"/>
    </source>
</evidence>
<dbReference type="Proteomes" id="UP000525336">
    <property type="component" value="Unassembled WGS sequence"/>
</dbReference>
<comment type="caution">
    <text evidence="2">The sequence shown here is derived from an EMBL/GenBank/DDBJ whole genome shotgun (WGS) entry which is preliminary data.</text>
</comment>
<protein>
    <submittedName>
        <fullName evidence="2">Uncharacterized protein</fullName>
    </submittedName>
</protein>
<accession>A0A7Y3YTK4</accession>
<dbReference type="AlphaFoldDB" id="A0A7Y3YTK4"/>
<reference evidence="2 3" key="1">
    <citation type="submission" date="2019-09" db="EMBL/GenBank/DDBJ databases">
        <title>Draft genome sequencing and comparative genomics of hatchery-associated Vibrios.</title>
        <authorList>
            <person name="Kehlet-Delgado H."/>
            <person name="Mueller R.S."/>
        </authorList>
    </citation>
    <scope>NUCLEOTIDE SEQUENCE [LARGE SCALE GENOMIC DNA]</scope>
    <source>
        <strain evidence="2 3">00-90-10</strain>
    </source>
</reference>
<dbReference type="EMBL" id="VTXW01000060">
    <property type="protein sequence ID" value="NOH36466.1"/>
    <property type="molecule type" value="Genomic_DNA"/>
</dbReference>
<feature type="region of interest" description="Disordered" evidence="1">
    <location>
        <begin position="145"/>
        <end position="170"/>
    </location>
</feature>